<dbReference type="PANTHER" id="PTHR30036:SF7">
    <property type="entry name" value="ABC TRANSPORTER PERIPLASMIC-BINDING PROTEIN YPHF"/>
    <property type="match status" value="1"/>
</dbReference>
<evidence type="ECO:0000256" key="3">
    <source>
        <dbReference type="SAM" id="SignalP"/>
    </source>
</evidence>
<name>C8NFA1_9LACT</name>
<dbReference type="STRING" id="638301.HMPREF0444_0596"/>
<dbReference type="AlphaFoldDB" id="C8NFA1"/>
<evidence type="ECO:0000256" key="2">
    <source>
        <dbReference type="ARBA" id="ARBA00007639"/>
    </source>
</evidence>
<dbReference type="RefSeq" id="WP_005605806.1">
    <property type="nucleotide sequence ID" value="NZ_CP102283.1"/>
</dbReference>
<dbReference type="PROSITE" id="PS51257">
    <property type="entry name" value="PROKAR_LIPOPROTEIN"/>
    <property type="match status" value="1"/>
</dbReference>
<reference evidence="5 6" key="1">
    <citation type="submission" date="2009-08" db="EMBL/GenBank/DDBJ databases">
        <authorList>
            <person name="Muzny D."/>
            <person name="Qin X."/>
            <person name="Deng J."/>
            <person name="Jiang H."/>
            <person name="Liu Y."/>
            <person name="Qu J."/>
            <person name="Song X.-Z."/>
            <person name="Zhang L."/>
            <person name="Thornton R."/>
            <person name="Coyle M."/>
            <person name="Francisco L."/>
            <person name="Jackson L."/>
            <person name="Javaid M."/>
            <person name="Korchina V."/>
            <person name="Kovar C."/>
            <person name="Mata R."/>
            <person name="Mathew T."/>
            <person name="Ngo R."/>
            <person name="Nguyen L."/>
            <person name="Nguyen N."/>
            <person name="Okwuonu G."/>
            <person name="Ongeri F."/>
            <person name="Pham C."/>
            <person name="Simmons D."/>
            <person name="Wilczek-Boney K."/>
            <person name="Hale W."/>
            <person name="Jakkamsetti A."/>
            <person name="Pham P."/>
            <person name="Ruth R."/>
            <person name="San Lucas F."/>
            <person name="Warren J."/>
            <person name="Zhang J."/>
            <person name="Zhao Z."/>
            <person name="Zhou C."/>
            <person name="Zhu D."/>
            <person name="Lee S."/>
            <person name="Bess C."/>
            <person name="Blankenburg K."/>
            <person name="Forbes L."/>
            <person name="Fu Q."/>
            <person name="Gubbala S."/>
            <person name="Hirani K."/>
            <person name="Jayaseelan J.C."/>
            <person name="Lara F."/>
            <person name="Munidasa M."/>
            <person name="Palculict T."/>
            <person name="Patil S."/>
            <person name="Pu L.-L."/>
            <person name="Saada N."/>
            <person name="Tang L."/>
            <person name="Weissenberger G."/>
            <person name="Zhu Y."/>
            <person name="Hemphill L."/>
            <person name="Shang Y."/>
            <person name="Youmans B."/>
            <person name="Ayvaz T."/>
            <person name="Ross M."/>
            <person name="Santibanez J."/>
            <person name="Aqrawi P."/>
            <person name="Gross S."/>
            <person name="Joshi V."/>
            <person name="Fowler G."/>
            <person name="Nazareth L."/>
            <person name="Reid J."/>
            <person name="Worley K."/>
            <person name="Petrosino J."/>
            <person name="Highlander S."/>
            <person name="Gibbs R."/>
        </authorList>
    </citation>
    <scope>NUCLEOTIDE SEQUENCE [LARGE SCALE GENOMIC DNA]</scope>
    <source>
        <strain evidence="5 6">ATCC 49175</strain>
    </source>
</reference>
<accession>C8NFA1</accession>
<dbReference type="HOGENOM" id="CLU_037628_3_0_9"/>
<sequence length="373" mass="40411">MKFRKFLTYGVLVGATAFFLGACGNSSQNSSSTSNSNSNATTQTANNGGKVVFIPKVTGNSFFESGNLGAQEMAKKEGFTVDYNGNPVASVANQVTIINNAVQTGAGSIAVSSVDPTGLDNALKQAQKAGLKVVTWDSDVSPDARSLMVSQGTPTQLGEMLVKMSVDALEKRGKDPKKDKIKYAWHYSSSTVQDQNSWQKVGEEYIKKNYPNWENVNESNYYSNQDAQQALNVGQSILSAHKDIDLIICNDSTALPGQLQAVQNAKLTKKDITVTGFSTPNSIKKYAKDDIIEEWGLWDVKVQGALAVYLANYLASGNQAKVGDKINVPGIGEVEVQNNSILDPNYKDSPDSGVVLLPERTIFTKENMDKYDF</sequence>
<organism evidence="5 6">
    <name type="scientific">Granulicatella adiacens ATCC 49175</name>
    <dbReference type="NCBI Taxonomy" id="638301"/>
    <lineage>
        <taxon>Bacteria</taxon>
        <taxon>Bacillati</taxon>
        <taxon>Bacillota</taxon>
        <taxon>Bacilli</taxon>
        <taxon>Lactobacillales</taxon>
        <taxon>Carnobacteriaceae</taxon>
        <taxon>Granulicatella</taxon>
    </lineage>
</organism>
<feature type="chain" id="PRO_5039394609" evidence="3">
    <location>
        <begin position="23"/>
        <end position="373"/>
    </location>
</feature>
<dbReference type="InterPro" id="IPR050555">
    <property type="entry name" value="Bact_Solute-Bind_Prot2"/>
</dbReference>
<gene>
    <name evidence="5" type="primary">lsrB</name>
    <name evidence="5" type="ORF">HMPREF0444_0596</name>
</gene>
<dbReference type="EMBL" id="ACKZ01000013">
    <property type="protein sequence ID" value="EEW37630.1"/>
    <property type="molecule type" value="Genomic_DNA"/>
</dbReference>
<comment type="caution">
    <text evidence="5">The sequence shown here is derived from an EMBL/GenBank/DDBJ whole genome shotgun (WGS) entry which is preliminary data.</text>
</comment>
<keyword evidence="6" id="KW-1185">Reference proteome</keyword>
<dbReference type="GO" id="GO:0030288">
    <property type="term" value="C:outer membrane-bounded periplasmic space"/>
    <property type="evidence" value="ECO:0007669"/>
    <property type="project" value="TreeGrafter"/>
</dbReference>
<evidence type="ECO:0000313" key="5">
    <source>
        <dbReference type="EMBL" id="EEW37630.1"/>
    </source>
</evidence>
<keyword evidence="3" id="KW-0732">Signal</keyword>
<dbReference type="InterPro" id="IPR028082">
    <property type="entry name" value="Peripla_BP_I"/>
</dbReference>
<comment type="subcellular location">
    <subcellularLocation>
        <location evidence="1">Cell envelope</location>
    </subcellularLocation>
</comment>
<dbReference type="Gene3D" id="3.40.50.2300">
    <property type="match status" value="2"/>
</dbReference>
<feature type="signal peptide" evidence="3">
    <location>
        <begin position="1"/>
        <end position="22"/>
    </location>
</feature>
<dbReference type="eggNOG" id="COG1879">
    <property type="taxonomic scope" value="Bacteria"/>
</dbReference>
<dbReference type="GO" id="GO:0030246">
    <property type="term" value="F:carbohydrate binding"/>
    <property type="evidence" value="ECO:0007669"/>
    <property type="project" value="TreeGrafter"/>
</dbReference>
<dbReference type="GeneID" id="78413074"/>
<evidence type="ECO:0000259" key="4">
    <source>
        <dbReference type="Pfam" id="PF13407"/>
    </source>
</evidence>
<evidence type="ECO:0000313" key="6">
    <source>
        <dbReference type="Proteomes" id="UP000005926"/>
    </source>
</evidence>
<evidence type="ECO:0000256" key="1">
    <source>
        <dbReference type="ARBA" id="ARBA00004196"/>
    </source>
</evidence>
<dbReference type="SUPFAM" id="SSF53822">
    <property type="entry name" value="Periplasmic binding protein-like I"/>
    <property type="match status" value="1"/>
</dbReference>
<dbReference type="InterPro" id="IPR025997">
    <property type="entry name" value="SBP_2_dom"/>
</dbReference>
<feature type="domain" description="Periplasmic binding protein" evidence="4">
    <location>
        <begin position="51"/>
        <end position="318"/>
    </location>
</feature>
<dbReference type="Proteomes" id="UP000005926">
    <property type="component" value="Unassembled WGS sequence"/>
</dbReference>
<dbReference type="PANTHER" id="PTHR30036">
    <property type="entry name" value="D-XYLOSE-BINDING PERIPLASMIC PROTEIN"/>
    <property type="match status" value="1"/>
</dbReference>
<proteinExistence type="inferred from homology"/>
<comment type="similarity">
    <text evidence="2">Belongs to the bacterial solute-binding protein 2 family.</text>
</comment>
<protein>
    <submittedName>
        <fullName evidence="5">Putative autoinducer 2-binding protein LsrB</fullName>
    </submittedName>
</protein>
<dbReference type="Pfam" id="PF13407">
    <property type="entry name" value="Peripla_BP_4"/>
    <property type="match status" value="1"/>
</dbReference>